<accession>A0A656HJ70</accession>
<dbReference type="RefSeq" id="WP_002709188.1">
    <property type="nucleotide sequence ID" value="NZ_JH651384.1"/>
</dbReference>
<evidence type="ECO:0000313" key="1">
    <source>
        <dbReference type="EMBL" id="EIJ35279.1"/>
    </source>
</evidence>
<dbReference type="Proteomes" id="UP000005317">
    <property type="component" value="Unassembled WGS sequence"/>
</dbReference>
<sequence length="155" mass="17637">MINTNYKIVNGFPLIIEDNYFDAILLLEHLNKDLISRSKKAKYMQAVMRNSIVQDGITIISETTGMPAKKSNRGKNTLLHIEMLPFFLDSIGTEYFIQFLKGEIAQLSSKETLSENETEEVETLHDMIIFYKEAKTCNEEIAPNNNTTAPKGETK</sequence>
<organism evidence="1 2">
    <name type="scientific">Thiothrix nivea (strain ATCC 35100 / DSM 5205 / JP2)</name>
    <dbReference type="NCBI Taxonomy" id="870187"/>
    <lineage>
        <taxon>Bacteria</taxon>
        <taxon>Pseudomonadati</taxon>
        <taxon>Pseudomonadota</taxon>
        <taxon>Gammaproteobacteria</taxon>
        <taxon>Thiotrichales</taxon>
        <taxon>Thiotrichaceae</taxon>
        <taxon>Thiothrix</taxon>
    </lineage>
</organism>
<protein>
    <submittedName>
        <fullName evidence="1">Uncharacterized protein</fullName>
    </submittedName>
</protein>
<keyword evidence="2" id="KW-1185">Reference proteome</keyword>
<gene>
    <name evidence="1" type="ORF">Thini_2742</name>
</gene>
<dbReference type="EMBL" id="JH651384">
    <property type="protein sequence ID" value="EIJ35279.1"/>
    <property type="molecule type" value="Genomic_DNA"/>
</dbReference>
<dbReference type="AlphaFoldDB" id="A0A656HJ70"/>
<reference evidence="2" key="1">
    <citation type="journal article" date="2011" name="Stand. Genomic Sci.">
        <title>Genome sequence of the filamentous, gliding Thiothrix nivea neotype strain (JP2(T)).</title>
        <authorList>
            <person name="Lapidus A."/>
            <person name="Nolan M."/>
            <person name="Lucas S."/>
            <person name="Glavina Del Rio T."/>
            <person name="Tice H."/>
            <person name="Cheng J.F."/>
            <person name="Tapia R."/>
            <person name="Han C."/>
            <person name="Goodwin L."/>
            <person name="Pitluck S."/>
            <person name="Liolios K."/>
            <person name="Pagani I."/>
            <person name="Ivanova N."/>
            <person name="Huntemann M."/>
            <person name="Mavromatis K."/>
            <person name="Mikhailova N."/>
            <person name="Pati A."/>
            <person name="Chen A."/>
            <person name="Palaniappan K."/>
            <person name="Land M."/>
            <person name="Brambilla E.M."/>
            <person name="Rohde M."/>
            <person name="Abt B."/>
            <person name="Verbarg S."/>
            <person name="Goker M."/>
            <person name="Bristow J."/>
            <person name="Eisen J.A."/>
            <person name="Markowitz V."/>
            <person name="Hugenholtz P."/>
            <person name="Kyrpides N.C."/>
            <person name="Klenk H.P."/>
            <person name="Woyke T."/>
        </authorList>
    </citation>
    <scope>NUCLEOTIDE SEQUENCE [LARGE SCALE GENOMIC DNA]</scope>
    <source>
        <strain evidence="2">ATCC 35100 / DSM 5205 / JP2</strain>
    </source>
</reference>
<name>A0A656HJ70_THINJ</name>
<evidence type="ECO:0000313" key="2">
    <source>
        <dbReference type="Proteomes" id="UP000005317"/>
    </source>
</evidence>
<proteinExistence type="predicted"/>